<dbReference type="InterPro" id="IPR018247">
    <property type="entry name" value="EF_Hand_1_Ca_BS"/>
</dbReference>
<feature type="domain" description="EF-hand" evidence="3">
    <location>
        <begin position="75"/>
        <end position="101"/>
    </location>
</feature>
<dbReference type="EMBL" id="JH159153">
    <property type="protein sequence ID" value="EGZ21518.1"/>
    <property type="molecule type" value="Genomic_DNA"/>
</dbReference>
<dbReference type="PROSITE" id="PS50222">
    <property type="entry name" value="EF_HAND_2"/>
    <property type="match status" value="1"/>
</dbReference>
<dbReference type="AlphaFoldDB" id="G4Z3F5"/>
<evidence type="ECO:0000313" key="4">
    <source>
        <dbReference type="EMBL" id="EGZ21518.1"/>
    </source>
</evidence>
<evidence type="ECO:0000256" key="1">
    <source>
        <dbReference type="SAM" id="MobiDB-lite"/>
    </source>
</evidence>
<sequence length="142" mass="15647">MKSPSQYGSGRNEETSFIRRVTAPNHPNGKRRQKKLLAMAGAATTLIGASAGQMAAALEVPDFVQSMGDPYYPSFDELDKDGDGIVSYTEYMRDLNQVWADDREKIANSALPEVVKEDLNSQLDDKIESDTACVKKAMITVR</sequence>
<organism evidence="4 5">
    <name type="scientific">Phytophthora sojae (strain P6497)</name>
    <name type="common">Soybean stem and root rot agent</name>
    <name type="synonym">Phytophthora megasperma f. sp. glycines</name>
    <dbReference type="NCBI Taxonomy" id="1094619"/>
    <lineage>
        <taxon>Eukaryota</taxon>
        <taxon>Sar</taxon>
        <taxon>Stramenopiles</taxon>
        <taxon>Oomycota</taxon>
        <taxon>Peronosporomycetes</taxon>
        <taxon>Peronosporales</taxon>
        <taxon>Peronosporaceae</taxon>
        <taxon>Phytophthora</taxon>
    </lineage>
</organism>
<reference evidence="4 5" key="1">
    <citation type="journal article" date="2006" name="Science">
        <title>Phytophthora genome sequences uncover evolutionary origins and mechanisms of pathogenesis.</title>
        <authorList>
            <person name="Tyler B.M."/>
            <person name="Tripathy S."/>
            <person name="Zhang X."/>
            <person name="Dehal P."/>
            <person name="Jiang R.H."/>
            <person name="Aerts A."/>
            <person name="Arredondo F.D."/>
            <person name="Baxter L."/>
            <person name="Bensasson D."/>
            <person name="Beynon J.L."/>
            <person name="Chapman J."/>
            <person name="Damasceno C.M."/>
            <person name="Dorrance A.E."/>
            <person name="Dou D."/>
            <person name="Dickerman A.W."/>
            <person name="Dubchak I.L."/>
            <person name="Garbelotto M."/>
            <person name="Gijzen M."/>
            <person name="Gordon S.G."/>
            <person name="Govers F."/>
            <person name="Grunwald N.J."/>
            <person name="Huang W."/>
            <person name="Ivors K.L."/>
            <person name="Jones R.W."/>
            <person name="Kamoun S."/>
            <person name="Krampis K."/>
            <person name="Lamour K.H."/>
            <person name="Lee M.K."/>
            <person name="McDonald W.H."/>
            <person name="Medina M."/>
            <person name="Meijer H.J."/>
            <person name="Nordberg E.K."/>
            <person name="Maclean D.J."/>
            <person name="Ospina-Giraldo M.D."/>
            <person name="Morris P.F."/>
            <person name="Phuntumart V."/>
            <person name="Putnam N.H."/>
            <person name="Rash S."/>
            <person name="Rose J.K."/>
            <person name="Sakihama Y."/>
            <person name="Salamov A.A."/>
            <person name="Savidor A."/>
            <person name="Scheuring C.F."/>
            <person name="Smith B.M."/>
            <person name="Sobral B.W."/>
            <person name="Terry A."/>
            <person name="Torto-Alalibo T.A."/>
            <person name="Win J."/>
            <person name="Xu Z."/>
            <person name="Zhang H."/>
            <person name="Grigoriev I.V."/>
            <person name="Rokhsar D.S."/>
            <person name="Boore J.L."/>
        </authorList>
    </citation>
    <scope>NUCLEOTIDE SEQUENCE [LARGE SCALE GENOMIC DNA]</scope>
    <source>
        <strain evidence="4 5">P6497</strain>
    </source>
</reference>
<dbReference type="GO" id="GO:0005509">
    <property type="term" value="F:calcium ion binding"/>
    <property type="evidence" value="ECO:0007669"/>
    <property type="project" value="InterPro"/>
</dbReference>
<dbReference type="InParanoid" id="G4Z3F5"/>
<dbReference type="RefSeq" id="XP_009524235.1">
    <property type="nucleotide sequence ID" value="XM_009525940.1"/>
</dbReference>
<dbReference type="InterPro" id="IPR002048">
    <property type="entry name" value="EF_hand_dom"/>
</dbReference>
<keyword evidence="2" id="KW-0472">Membrane</keyword>
<name>G4Z3F5_PHYSP</name>
<accession>G4Z3F5</accession>
<keyword evidence="2" id="KW-0812">Transmembrane</keyword>
<evidence type="ECO:0000313" key="5">
    <source>
        <dbReference type="Proteomes" id="UP000002640"/>
    </source>
</evidence>
<gene>
    <name evidence="4" type="ORF">PHYSODRAFT_493551</name>
</gene>
<dbReference type="PROSITE" id="PS00018">
    <property type="entry name" value="EF_HAND_1"/>
    <property type="match status" value="1"/>
</dbReference>
<protein>
    <recommendedName>
        <fullName evidence="3">EF-hand domain-containing protein</fullName>
    </recommendedName>
</protein>
<dbReference type="GeneID" id="20656964"/>
<dbReference type="STRING" id="1094619.G4Z3F5"/>
<feature type="transmembrane region" description="Helical" evidence="2">
    <location>
        <begin position="36"/>
        <end position="58"/>
    </location>
</feature>
<dbReference type="OMA" id="WADDREK"/>
<dbReference type="Proteomes" id="UP000002640">
    <property type="component" value="Unassembled WGS sequence"/>
</dbReference>
<evidence type="ECO:0000259" key="3">
    <source>
        <dbReference type="PROSITE" id="PS50222"/>
    </source>
</evidence>
<keyword evidence="2" id="KW-1133">Transmembrane helix</keyword>
<keyword evidence="5" id="KW-1185">Reference proteome</keyword>
<dbReference type="SMR" id="G4Z3F5"/>
<feature type="region of interest" description="Disordered" evidence="1">
    <location>
        <begin position="1"/>
        <end position="32"/>
    </location>
</feature>
<proteinExistence type="predicted"/>
<dbReference type="KEGG" id="psoj:PHYSODRAFT_493551"/>
<evidence type="ECO:0000256" key="2">
    <source>
        <dbReference type="SAM" id="Phobius"/>
    </source>
</evidence>